<proteinExistence type="inferred from homology"/>
<evidence type="ECO:0000256" key="8">
    <source>
        <dbReference type="ARBA" id="ARBA00022741"/>
    </source>
</evidence>
<evidence type="ECO:0000256" key="11">
    <source>
        <dbReference type="ARBA" id="ARBA00022989"/>
    </source>
</evidence>
<evidence type="ECO:0000256" key="7">
    <source>
        <dbReference type="ARBA" id="ARBA00022692"/>
    </source>
</evidence>
<dbReference type="EC" id="7.1.1.1" evidence="4 16"/>
<evidence type="ECO:0000256" key="16">
    <source>
        <dbReference type="PIRNR" id="PIRNR000203"/>
    </source>
</evidence>
<evidence type="ECO:0000256" key="15">
    <source>
        <dbReference type="ARBA" id="ARBA00071831"/>
    </source>
</evidence>
<keyword evidence="9 16" id="KW-0521">NADP</keyword>
<feature type="transmembrane region" description="Helical" evidence="17">
    <location>
        <begin position="415"/>
        <end position="434"/>
    </location>
</feature>
<dbReference type="GO" id="GO:0006740">
    <property type="term" value="P:NADPH regeneration"/>
    <property type="evidence" value="ECO:0007669"/>
    <property type="project" value="TreeGrafter"/>
</dbReference>
<name>A0A840CC65_9RHOB</name>
<dbReference type="SUPFAM" id="SSF52283">
    <property type="entry name" value="Formate/glycerate dehydrogenase catalytic domain-like"/>
    <property type="match status" value="1"/>
</dbReference>
<dbReference type="Proteomes" id="UP000585681">
    <property type="component" value="Unassembled WGS sequence"/>
</dbReference>
<dbReference type="PROSITE" id="PS00837">
    <property type="entry name" value="ALADH_PNT_2"/>
    <property type="match status" value="1"/>
</dbReference>
<evidence type="ECO:0000256" key="12">
    <source>
        <dbReference type="ARBA" id="ARBA00023027"/>
    </source>
</evidence>
<evidence type="ECO:0000256" key="1">
    <source>
        <dbReference type="ARBA" id="ARBA00003943"/>
    </source>
</evidence>
<keyword evidence="7 17" id="KW-0812">Transmembrane</keyword>
<dbReference type="InterPro" id="IPR007886">
    <property type="entry name" value="AlaDH/PNT_N"/>
</dbReference>
<protein>
    <recommendedName>
        <fullName evidence="15 16">NAD(P) transhydrogenase subunit alpha</fullName>
        <ecNumber evidence="4 16">7.1.1.1</ecNumber>
    </recommendedName>
</protein>
<dbReference type="Pfam" id="PF05222">
    <property type="entry name" value="AlaDh_PNT_N"/>
    <property type="match status" value="1"/>
</dbReference>
<comment type="similarity">
    <text evidence="3 16">Belongs to the AlaDH/PNT family.</text>
</comment>
<feature type="domain" description="Alanine dehydrogenase/pyridine nucleotide transhydrogenase NAD(H)-binding" evidence="18">
    <location>
        <begin position="148"/>
        <end position="316"/>
    </location>
</feature>
<evidence type="ECO:0000256" key="2">
    <source>
        <dbReference type="ARBA" id="ARBA00004429"/>
    </source>
</evidence>
<keyword evidence="5" id="KW-1003">Cell membrane</keyword>
<feature type="transmembrane region" description="Helical" evidence="17">
    <location>
        <begin position="440"/>
        <end position="458"/>
    </location>
</feature>
<feature type="transmembrane region" description="Helical" evidence="17">
    <location>
        <begin position="465"/>
        <end position="484"/>
    </location>
</feature>
<comment type="subcellular location">
    <subcellularLocation>
        <location evidence="2">Cell inner membrane</location>
        <topology evidence="2">Multi-pass membrane protein</topology>
    </subcellularLocation>
</comment>
<evidence type="ECO:0000259" key="18">
    <source>
        <dbReference type="SMART" id="SM01002"/>
    </source>
</evidence>
<gene>
    <name evidence="20" type="ORF">GGR17_000207</name>
</gene>
<keyword evidence="13 17" id="KW-0472">Membrane</keyword>
<dbReference type="RefSeq" id="WP_054538453.1">
    <property type="nucleotide sequence ID" value="NZ_JACIEQ010000001.1"/>
</dbReference>
<evidence type="ECO:0000256" key="6">
    <source>
        <dbReference type="ARBA" id="ARBA00022519"/>
    </source>
</evidence>
<evidence type="ECO:0000256" key="9">
    <source>
        <dbReference type="ARBA" id="ARBA00022857"/>
    </source>
</evidence>
<dbReference type="Pfam" id="PF12769">
    <property type="entry name" value="PNTB_4TM"/>
    <property type="match status" value="1"/>
</dbReference>
<evidence type="ECO:0000256" key="17">
    <source>
        <dbReference type="SAM" id="Phobius"/>
    </source>
</evidence>
<dbReference type="CDD" id="cd05304">
    <property type="entry name" value="Rubrum_tdh"/>
    <property type="match status" value="1"/>
</dbReference>
<dbReference type="NCBIfam" id="TIGR00561">
    <property type="entry name" value="pntA"/>
    <property type="match status" value="1"/>
</dbReference>
<dbReference type="PANTHER" id="PTHR10160">
    <property type="entry name" value="NAD(P) TRANSHYDROGENASE"/>
    <property type="match status" value="1"/>
</dbReference>
<keyword evidence="10 16" id="KW-1278">Translocase</keyword>
<dbReference type="SMART" id="SM01003">
    <property type="entry name" value="AlaDh_PNT_N"/>
    <property type="match status" value="1"/>
</dbReference>
<evidence type="ECO:0000256" key="13">
    <source>
        <dbReference type="ARBA" id="ARBA00023136"/>
    </source>
</evidence>
<keyword evidence="8 16" id="KW-0547">Nucleotide-binding</keyword>
<organism evidence="20 21">
    <name type="scientific">Actibacterium naphthalenivorans</name>
    <dbReference type="NCBI Taxonomy" id="1614693"/>
    <lineage>
        <taxon>Bacteria</taxon>
        <taxon>Pseudomonadati</taxon>
        <taxon>Pseudomonadota</taxon>
        <taxon>Alphaproteobacteria</taxon>
        <taxon>Rhodobacterales</taxon>
        <taxon>Roseobacteraceae</taxon>
        <taxon>Actibacterium</taxon>
    </lineage>
</organism>
<evidence type="ECO:0000256" key="4">
    <source>
        <dbReference type="ARBA" id="ARBA00012943"/>
    </source>
</evidence>
<dbReference type="InterPro" id="IPR026255">
    <property type="entry name" value="NADP_transhyd_a"/>
</dbReference>
<feature type="domain" description="Alanine dehydrogenase/pyridine nucleotide transhydrogenase N-terminal" evidence="19">
    <location>
        <begin position="4"/>
        <end position="139"/>
    </location>
</feature>
<evidence type="ECO:0000256" key="10">
    <source>
        <dbReference type="ARBA" id="ARBA00022967"/>
    </source>
</evidence>
<dbReference type="PIRSF" id="PIRSF000203">
    <property type="entry name" value="NADP_transhydrogenase_alpha"/>
    <property type="match status" value="1"/>
</dbReference>
<dbReference type="InterPro" id="IPR007698">
    <property type="entry name" value="AlaDH/PNT_NAD(H)-bd"/>
</dbReference>
<accession>A0A840CC65</accession>
<reference evidence="20" key="1">
    <citation type="submission" date="2020-08" db="EMBL/GenBank/DDBJ databases">
        <title>Genomic Encyclopedia of Type Strains, Phase IV (KMG-IV): sequencing the most valuable type-strain genomes for metagenomic binning, comparative biology and taxonomic classification.</title>
        <authorList>
            <person name="Goeker M."/>
        </authorList>
    </citation>
    <scope>NUCLEOTIDE SEQUENCE [LARGE SCALE GENOMIC DNA]</scope>
    <source>
        <strain evidence="20">DSM 105040</strain>
    </source>
</reference>
<feature type="transmembrane region" description="Helical" evidence="17">
    <location>
        <begin position="170"/>
        <end position="196"/>
    </location>
</feature>
<evidence type="ECO:0000313" key="21">
    <source>
        <dbReference type="Proteomes" id="UP000585681"/>
    </source>
</evidence>
<keyword evidence="20" id="KW-0560">Oxidoreductase</keyword>
<dbReference type="InterPro" id="IPR008143">
    <property type="entry name" value="Ala_DH/PNT_CS2"/>
</dbReference>
<dbReference type="NCBIfam" id="NF006942">
    <property type="entry name" value="PRK09424.1"/>
    <property type="match status" value="1"/>
</dbReference>
<dbReference type="InterPro" id="IPR036291">
    <property type="entry name" value="NAD(P)-bd_dom_sf"/>
</dbReference>
<dbReference type="FunFam" id="3.40.50.720:FF:000028">
    <property type="entry name" value="NAD(P) transhydrogenase subunit alpha"/>
    <property type="match status" value="1"/>
</dbReference>
<dbReference type="GO" id="GO:0005886">
    <property type="term" value="C:plasma membrane"/>
    <property type="evidence" value="ECO:0007669"/>
    <property type="project" value="UniProtKB-SubCell"/>
</dbReference>
<dbReference type="AlphaFoldDB" id="A0A840CC65"/>
<dbReference type="GO" id="GO:0016491">
    <property type="term" value="F:oxidoreductase activity"/>
    <property type="evidence" value="ECO:0007669"/>
    <property type="project" value="UniProtKB-KW"/>
</dbReference>
<comment type="catalytic activity">
    <reaction evidence="14 16">
        <text>NAD(+) + NADPH + H(+)(in) = NADH + NADP(+) + H(+)(out)</text>
        <dbReference type="Rhea" id="RHEA:47992"/>
        <dbReference type="ChEBI" id="CHEBI:15378"/>
        <dbReference type="ChEBI" id="CHEBI:57540"/>
        <dbReference type="ChEBI" id="CHEBI:57783"/>
        <dbReference type="ChEBI" id="CHEBI:57945"/>
        <dbReference type="ChEBI" id="CHEBI:58349"/>
        <dbReference type="EC" id="7.1.1.1"/>
    </reaction>
</comment>
<dbReference type="GO" id="GO:0008750">
    <property type="term" value="F:proton-translocating NAD(P)+ transhydrogenase activity"/>
    <property type="evidence" value="ECO:0007669"/>
    <property type="project" value="UniProtKB-EC"/>
</dbReference>
<dbReference type="Pfam" id="PF01262">
    <property type="entry name" value="AlaDh_PNT_C"/>
    <property type="match status" value="1"/>
</dbReference>
<evidence type="ECO:0000259" key="19">
    <source>
        <dbReference type="SMART" id="SM01003"/>
    </source>
</evidence>
<feature type="transmembrane region" description="Helical" evidence="17">
    <location>
        <begin position="490"/>
        <end position="512"/>
    </location>
</feature>
<keyword evidence="12 16" id="KW-0520">NAD</keyword>
<dbReference type="SUPFAM" id="SSF51735">
    <property type="entry name" value="NAD(P)-binding Rossmann-fold domains"/>
    <property type="match status" value="1"/>
</dbReference>
<dbReference type="Gene3D" id="3.40.50.720">
    <property type="entry name" value="NAD(P)-binding Rossmann-like Domain"/>
    <property type="match status" value="2"/>
</dbReference>
<keyword evidence="6" id="KW-0997">Cell inner membrane</keyword>
<evidence type="ECO:0000313" key="20">
    <source>
        <dbReference type="EMBL" id="MBB4020416.1"/>
    </source>
</evidence>
<dbReference type="SMART" id="SM01002">
    <property type="entry name" value="AlaDh_PNT_C"/>
    <property type="match status" value="1"/>
</dbReference>
<dbReference type="EMBL" id="JACIEQ010000001">
    <property type="protein sequence ID" value="MBB4020416.1"/>
    <property type="molecule type" value="Genomic_DNA"/>
</dbReference>
<evidence type="ECO:0000256" key="5">
    <source>
        <dbReference type="ARBA" id="ARBA00022475"/>
    </source>
</evidence>
<dbReference type="InterPro" id="IPR024605">
    <property type="entry name" value="NADP_transhyd_a_C"/>
</dbReference>
<evidence type="ECO:0000256" key="3">
    <source>
        <dbReference type="ARBA" id="ARBA00005689"/>
    </source>
</evidence>
<dbReference type="GO" id="GO:0050661">
    <property type="term" value="F:NADP binding"/>
    <property type="evidence" value="ECO:0007669"/>
    <property type="project" value="TreeGrafter"/>
</dbReference>
<keyword evidence="11 17" id="KW-1133">Transmembrane helix</keyword>
<comment type="caution">
    <text evidence="20">The sequence shown here is derived from an EMBL/GenBank/DDBJ whole genome shotgun (WGS) entry which is preliminary data.</text>
</comment>
<keyword evidence="21" id="KW-1185">Reference proteome</keyword>
<evidence type="ECO:0000256" key="14">
    <source>
        <dbReference type="ARBA" id="ARBA00048202"/>
    </source>
</evidence>
<sequence>MKIGAPKEVFEGEARVAMTPESALQLQKLGYDCAIETGAGAAAGFSDDAYAQAGVEIIKTPAALWKAVDIVIKVREPNETEAKRLTKGQTLISFFWPAQNEALLELCKSKGANVIAMDMVPRISRAQKMDALSSMANIAGYRAVIEAGNNFGRFFTGQVTAAGKVPPAKVLVVGAGVAGLAAIGTATSLGAIVYAFDVRPEVAEQIESMGANFVFLDFEEAAQDGAATGGYAAPSSPEFREKQLEKFRELAPDMDIVITTALIPGRDAPKLWLEDMVAAMKPGSVVIDLAAEKGGNCDLTVKDQKVVSENGVTIVGYTDFPSRMAAQASTLYGNNIRHMMFDLTPEKDGQVVHNMEDDVIRGATVTYDGEITFPPPPPKVKAIAAKPKEAVKELTPEEKRAQEVAAFKAQTKQQVTLLVVGAALILGVGLVAPASFMQHFIVFVLAVFVGFQVIWNVSHSLHTPLMAVTNAISSIIILGALMQIGSDSALVIILAALSVFMAGINIFGGFLVTRRMLAMFQKS</sequence>
<dbReference type="PANTHER" id="PTHR10160:SF19">
    <property type="entry name" value="PROTON-TRANSLOCATING NAD(P)(+) TRANSHYDROGENASE"/>
    <property type="match status" value="1"/>
</dbReference>
<comment type="function">
    <text evidence="1 16">The transhydrogenation between NADH and NADP is coupled to respiration and ATP hydrolysis and functions as a proton pump across the membrane.</text>
</comment>